<keyword evidence="9" id="KW-1185">Reference proteome</keyword>
<evidence type="ECO:0000256" key="4">
    <source>
        <dbReference type="ARBA" id="ARBA00023172"/>
    </source>
</evidence>
<evidence type="ECO:0000259" key="6">
    <source>
        <dbReference type="PROSITE" id="PS51898"/>
    </source>
</evidence>
<dbReference type="GO" id="GO:0006310">
    <property type="term" value="P:DNA recombination"/>
    <property type="evidence" value="ECO:0007669"/>
    <property type="project" value="UniProtKB-KW"/>
</dbReference>
<dbReference type="PROSITE" id="PS51900">
    <property type="entry name" value="CB"/>
    <property type="match status" value="1"/>
</dbReference>
<dbReference type="InterPro" id="IPR013762">
    <property type="entry name" value="Integrase-like_cat_sf"/>
</dbReference>
<evidence type="ECO:0000256" key="5">
    <source>
        <dbReference type="PROSITE-ProRule" id="PRU01248"/>
    </source>
</evidence>
<dbReference type="InterPro" id="IPR025166">
    <property type="entry name" value="Integrase_DNA_bind_dom"/>
</dbReference>
<dbReference type="InterPro" id="IPR011010">
    <property type="entry name" value="DNA_brk_join_enz"/>
</dbReference>
<keyword evidence="2" id="KW-0229">DNA integration</keyword>
<dbReference type="Gene3D" id="1.10.150.130">
    <property type="match status" value="1"/>
</dbReference>
<accession>A0A502L1G6</accession>
<dbReference type="InterPro" id="IPR038488">
    <property type="entry name" value="Integrase_DNA-bd_sf"/>
</dbReference>
<dbReference type="EMBL" id="SAWY01000007">
    <property type="protein sequence ID" value="TPH17692.1"/>
    <property type="molecule type" value="Genomic_DNA"/>
</dbReference>
<evidence type="ECO:0000256" key="1">
    <source>
        <dbReference type="ARBA" id="ARBA00008857"/>
    </source>
</evidence>
<dbReference type="AlphaFoldDB" id="A0A502L1G6"/>
<dbReference type="GO" id="GO:0003677">
    <property type="term" value="F:DNA binding"/>
    <property type="evidence" value="ECO:0007669"/>
    <property type="project" value="UniProtKB-UniRule"/>
</dbReference>
<dbReference type="OrthoDB" id="9795573at2"/>
<dbReference type="InterPro" id="IPR010998">
    <property type="entry name" value="Integrase_recombinase_N"/>
</dbReference>
<dbReference type="PANTHER" id="PTHR30629:SF2">
    <property type="entry name" value="PROPHAGE INTEGRASE INTS-RELATED"/>
    <property type="match status" value="1"/>
</dbReference>
<keyword evidence="4" id="KW-0233">DNA recombination</keyword>
<evidence type="ECO:0000256" key="3">
    <source>
        <dbReference type="ARBA" id="ARBA00023125"/>
    </source>
</evidence>
<gene>
    <name evidence="8" type="ORF">EPA86_03835</name>
</gene>
<dbReference type="GO" id="GO:0015074">
    <property type="term" value="P:DNA integration"/>
    <property type="evidence" value="ECO:0007669"/>
    <property type="project" value="UniProtKB-KW"/>
</dbReference>
<dbReference type="Gene3D" id="1.10.443.10">
    <property type="entry name" value="Intergrase catalytic core"/>
    <property type="match status" value="1"/>
</dbReference>
<dbReference type="InterPro" id="IPR044068">
    <property type="entry name" value="CB"/>
</dbReference>
<comment type="similarity">
    <text evidence="1">Belongs to the 'phage' integrase family.</text>
</comment>
<evidence type="ECO:0000313" key="8">
    <source>
        <dbReference type="EMBL" id="TPH17692.1"/>
    </source>
</evidence>
<feature type="domain" description="Core-binding (CB)" evidence="7">
    <location>
        <begin position="121"/>
        <end position="198"/>
    </location>
</feature>
<evidence type="ECO:0000259" key="7">
    <source>
        <dbReference type="PROSITE" id="PS51900"/>
    </source>
</evidence>
<dbReference type="PANTHER" id="PTHR30629">
    <property type="entry name" value="PROPHAGE INTEGRASE"/>
    <property type="match status" value="1"/>
</dbReference>
<dbReference type="PROSITE" id="PS51898">
    <property type="entry name" value="TYR_RECOMBINASE"/>
    <property type="match status" value="1"/>
</dbReference>
<protein>
    <submittedName>
        <fullName evidence="8">DUF4102 domain-containing protein</fullName>
    </submittedName>
</protein>
<dbReference type="InterPro" id="IPR002104">
    <property type="entry name" value="Integrase_catalytic"/>
</dbReference>
<dbReference type="Proteomes" id="UP000315303">
    <property type="component" value="Unassembled WGS sequence"/>
</dbReference>
<feature type="domain" description="Tyr recombinase" evidence="6">
    <location>
        <begin position="229"/>
        <end position="413"/>
    </location>
</feature>
<organism evidence="8 9">
    <name type="scientific">Litorilituus lipolyticus</name>
    <dbReference type="NCBI Taxonomy" id="2491017"/>
    <lineage>
        <taxon>Bacteria</taxon>
        <taxon>Pseudomonadati</taxon>
        <taxon>Pseudomonadota</taxon>
        <taxon>Gammaproteobacteria</taxon>
        <taxon>Alteromonadales</taxon>
        <taxon>Colwelliaceae</taxon>
        <taxon>Litorilituus</taxon>
    </lineage>
</organism>
<dbReference type="Gene3D" id="3.30.160.390">
    <property type="entry name" value="Integrase, DNA-binding domain"/>
    <property type="match status" value="1"/>
</dbReference>
<dbReference type="Pfam" id="PF13356">
    <property type="entry name" value="Arm-DNA-bind_3"/>
    <property type="match status" value="1"/>
</dbReference>
<name>A0A502L1G6_9GAMM</name>
<evidence type="ECO:0000313" key="9">
    <source>
        <dbReference type="Proteomes" id="UP000315303"/>
    </source>
</evidence>
<reference evidence="8 9" key="1">
    <citation type="submission" date="2019-01" db="EMBL/GenBank/DDBJ databases">
        <title>Litorilituus lipolytica sp. nov., isolated from intertidal sand of the Yellow Sea in China.</title>
        <authorList>
            <person name="Liu A."/>
        </authorList>
    </citation>
    <scope>NUCLEOTIDE SEQUENCE [LARGE SCALE GENOMIC DNA]</scope>
    <source>
        <strain evidence="8 9">RZ04</strain>
    </source>
</reference>
<proteinExistence type="inferred from homology"/>
<evidence type="ECO:0000256" key="2">
    <source>
        <dbReference type="ARBA" id="ARBA00022908"/>
    </source>
</evidence>
<dbReference type="InterPro" id="IPR050808">
    <property type="entry name" value="Phage_Integrase"/>
</dbReference>
<dbReference type="Pfam" id="PF00589">
    <property type="entry name" value="Phage_integrase"/>
    <property type="match status" value="1"/>
</dbReference>
<keyword evidence="3 5" id="KW-0238">DNA-binding</keyword>
<sequence length="467" mass="53823">MAAHWRSIFTLNFRPSDLHGAIMDNKFSFIKSKLEAIKPEKSKKRYYDTQISELVLIVHPSGKKKFTVRKKQSGKEYNVSLGEFPTMTIANARKQAIEELNTINQGVNPNAKRKQSELELITLNQVLADYFKHKPLAPKTVISYQSLIDNYFDDWKSKPLLSLQEEDIKTIHRKASANSKSQADGAMRVLRALFNFASFEYRDIDNNAIFKSNPVKVLSHLRSWNKVDRKTSRIKQSDFKGWFNAIRETRKEAALFRNNFTIGVCDFLEICLLTGLRKQELLNLTWDRVDFKERSFYIDKTKNGDPLELPLSSYTYSILKRRKAVISNSTFVFDADNELGQIREPKKVIKAISEKSEINFTLHDLRRTFTSIAESLNIGTYTLKRLTNHKTKRDDVTAGYTVLTPEELREPAQRIEDKFLILAGIKESDSTLNANLIDTISNMDSDKKRKLLFALLNSNDDEQVSNN</sequence>
<dbReference type="SUPFAM" id="SSF56349">
    <property type="entry name" value="DNA breaking-rejoining enzymes"/>
    <property type="match status" value="1"/>
</dbReference>
<comment type="caution">
    <text evidence="8">The sequence shown here is derived from an EMBL/GenBank/DDBJ whole genome shotgun (WGS) entry which is preliminary data.</text>
</comment>